<evidence type="ECO:0000256" key="1">
    <source>
        <dbReference type="ARBA" id="ARBA00022729"/>
    </source>
</evidence>
<dbReference type="Pfam" id="PF12849">
    <property type="entry name" value="PBP_like_2"/>
    <property type="match status" value="1"/>
</dbReference>
<proteinExistence type="predicted"/>
<feature type="domain" description="PBP" evidence="3">
    <location>
        <begin position="136"/>
        <end position="348"/>
    </location>
</feature>
<keyword evidence="1" id="KW-0732">Signal</keyword>
<sequence length="373" mass="39867">MPSTDSKPSSNRWRTRREFLASGTGFLGALTGCSLHAGVVDADDDTPTETQTPNRETRPANPSCPNDHSARTGPVTIATTGALSEAVQLGAGLWNANPSPTADRLVWTQMGARPRFDERLADHFTAGEEVAPSGGRSNPPFHVATTLSKRERAGKALVDGTVDVAGLGSTRAKPEPTEYLGDRADAVVRELVARDGWAFIVSPALAESGLGSLTPGEIRRLYTGDITNWRTLGGPDVEPFLFLGPGVTSSTNTAYENFFFAGNSTPSALDYRAGQASQLVSAAAEHDNALGVVQASGVRLARERDVRILDVTVDGDRVSVYEEGYPLTDDVYLYTLDEPDAREQAFLELLSSPFGQRVLVGRGLLPVEPPAEW</sequence>
<evidence type="ECO:0000259" key="3">
    <source>
        <dbReference type="Pfam" id="PF12849"/>
    </source>
</evidence>
<dbReference type="Gene3D" id="3.40.190.10">
    <property type="entry name" value="Periplasmic binding protein-like II"/>
    <property type="match status" value="2"/>
</dbReference>
<dbReference type="InterPro" id="IPR024370">
    <property type="entry name" value="PBP_domain"/>
</dbReference>
<dbReference type="InterPro" id="IPR050811">
    <property type="entry name" value="Phosphate_ABC_transporter"/>
</dbReference>
<dbReference type="PROSITE" id="PS51257">
    <property type="entry name" value="PROKAR_LIPOPROTEIN"/>
    <property type="match status" value="1"/>
</dbReference>
<name>A0ABD5QZA4_9EURY</name>
<dbReference type="AlphaFoldDB" id="A0ABD5QZA4"/>
<evidence type="ECO:0000313" key="4">
    <source>
        <dbReference type="EMBL" id="MFC5277986.1"/>
    </source>
</evidence>
<feature type="region of interest" description="Disordered" evidence="2">
    <location>
        <begin position="40"/>
        <end position="74"/>
    </location>
</feature>
<dbReference type="EMBL" id="JBHSKY010000004">
    <property type="protein sequence ID" value="MFC5277986.1"/>
    <property type="molecule type" value="Genomic_DNA"/>
</dbReference>
<dbReference type="PANTHER" id="PTHR30570:SF1">
    <property type="entry name" value="PHOSPHATE-BINDING PROTEIN PSTS"/>
    <property type="match status" value="1"/>
</dbReference>
<comment type="caution">
    <text evidence="4">The sequence shown here is derived from an EMBL/GenBank/DDBJ whole genome shotgun (WGS) entry which is preliminary data.</text>
</comment>
<protein>
    <submittedName>
        <fullName evidence="4">PstS family phosphate ABC transporter substrate-binding protein</fullName>
    </submittedName>
</protein>
<reference evidence="4 5" key="1">
    <citation type="journal article" date="2019" name="Int. J. Syst. Evol. Microbiol.">
        <title>The Global Catalogue of Microorganisms (GCM) 10K type strain sequencing project: providing services to taxonomists for standard genome sequencing and annotation.</title>
        <authorList>
            <consortium name="The Broad Institute Genomics Platform"/>
            <consortium name="The Broad Institute Genome Sequencing Center for Infectious Disease"/>
            <person name="Wu L."/>
            <person name="Ma J."/>
        </authorList>
    </citation>
    <scope>NUCLEOTIDE SEQUENCE [LARGE SCALE GENOMIC DNA]</scope>
    <source>
        <strain evidence="4 5">CGMCC 1.12124</strain>
    </source>
</reference>
<dbReference type="PANTHER" id="PTHR30570">
    <property type="entry name" value="PERIPLASMIC PHOSPHATE BINDING COMPONENT OF PHOSPHATE ABC TRANSPORTER"/>
    <property type="match status" value="1"/>
</dbReference>
<accession>A0ABD5QZA4</accession>
<evidence type="ECO:0000313" key="5">
    <source>
        <dbReference type="Proteomes" id="UP001596118"/>
    </source>
</evidence>
<dbReference type="RefSeq" id="WP_321169288.1">
    <property type="nucleotide sequence ID" value="NZ_JANHDM010000012.1"/>
</dbReference>
<organism evidence="4 5">
    <name type="scientific">Halorubrum rubrum</name>
    <dbReference type="NCBI Taxonomy" id="1126240"/>
    <lineage>
        <taxon>Archaea</taxon>
        <taxon>Methanobacteriati</taxon>
        <taxon>Methanobacteriota</taxon>
        <taxon>Stenosarchaea group</taxon>
        <taxon>Halobacteria</taxon>
        <taxon>Halobacteriales</taxon>
        <taxon>Haloferacaceae</taxon>
        <taxon>Halorubrum</taxon>
    </lineage>
</organism>
<evidence type="ECO:0000256" key="2">
    <source>
        <dbReference type="SAM" id="MobiDB-lite"/>
    </source>
</evidence>
<dbReference type="Proteomes" id="UP001596118">
    <property type="component" value="Unassembled WGS sequence"/>
</dbReference>
<gene>
    <name evidence="4" type="ORF">ACFPM1_04285</name>
</gene>
<dbReference type="SUPFAM" id="SSF53850">
    <property type="entry name" value="Periplasmic binding protein-like II"/>
    <property type="match status" value="1"/>
</dbReference>
<keyword evidence="5" id="KW-1185">Reference proteome</keyword>